<evidence type="ECO:0000313" key="1">
    <source>
        <dbReference type="EMBL" id="KHK89056.1"/>
    </source>
</evidence>
<accession>A0A0B1ZIN4</accession>
<dbReference type="AlphaFoldDB" id="A0A0B1ZIN4"/>
<reference evidence="1 2" key="1">
    <citation type="submission" date="2014-10" db="EMBL/GenBank/DDBJ databases">
        <title>Genome sequence of Novosphingobium malaysiense MUSC 273(T).</title>
        <authorList>
            <person name="Lee L.-H."/>
        </authorList>
    </citation>
    <scope>NUCLEOTIDE SEQUENCE [LARGE SCALE GENOMIC DNA]</scope>
    <source>
        <strain evidence="1 2">MUSC 273</strain>
    </source>
</reference>
<dbReference type="EMBL" id="JTDI01000009">
    <property type="protein sequence ID" value="KHK89056.1"/>
    <property type="molecule type" value="Genomic_DNA"/>
</dbReference>
<gene>
    <name evidence="1" type="ORF">LK12_22125</name>
</gene>
<dbReference type="RefSeq" id="WP_039289995.1">
    <property type="nucleotide sequence ID" value="NZ_JTDI01000009.1"/>
</dbReference>
<evidence type="ECO:0000313" key="2">
    <source>
        <dbReference type="Proteomes" id="UP000031057"/>
    </source>
</evidence>
<sequence>MTASDLEHLLIARLIRERGGTSQTWKRALGKVIVRDMDTHAHCNWDVTPSGTDAQRAAIERLLDDVRLEYSIVADG</sequence>
<comment type="caution">
    <text evidence="1">The sequence shown here is derived from an EMBL/GenBank/DDBJ whole genome shotgun (WGS) entry which is preliminary data.</text>
</comment>
<keyword evidence="2" id="KW-1185">Reference proteome</keyword>
<dbReference type="Proteomes" id="UP000031057">
    <property type="component" value="Unassembled WGS sequence"/>
</dbReference>
<proteinExistence type="predicted"/>
<protein>
    <submittedName>
        <fullName evidence="1">Uncharacterized protein</fullName>
    </submittedName>
</protein>
<dbReference type="OrthoDB" id="7507752at2"/>
<organism evidence="1 2">
    <name type="scientific">Novosphingobium malaysiense</name>
    <dbReference type="NCBI Taxonomy" id="1348853"/>
    <lineage>
        <taxon>Bacteria</taxon>
        <taxon>Pseudomonadati</taxon>
        <taxon>Pseudomonadota</taxon>
        <taxon>Alphaproteobacteria</taxon>
        <taxon>Sphingomonadales</taxon>
        <taxon>Sphingomonadaceae</taxon>
        <taxon>Novosphingobium</taxon>
    </lineage>
</organism>
<name>A0A0B1ZIN4_9SPHN</name>